<dbReference type="InterPro" id="IPR036291">
    <property type="entry name" value="NAD(P)-bd_dom_sf"/>
</dbReference>
<dbReference type="InterPro" id="IPR002347">
    <property type="entry name" value="SDR_fam"/>
</dbReference>
<evidence type="ECO:0000313" key="4">
    <source>
        <dbReference type="EMBL" id="EMI16095.1"/>
    </source>
</evidence>
<comment type="similarity">
    <text evidence="1 3">Belongs to the short-chain dehydrogenases/reductases (SDR) family.</text>
</comment>
<reference evidence="4 5" key="1">
    <citation type="journal article" date="2013" name="Mar. Genomics">
        <title>Expression of sulfatases in Rhodopirellula baltica and the diversity of sulfatases in the genus Rhodopirellula.</title>
        <authorList>
            <person name="Wegner C.E."/>
            <person name="Richter-Heitmann T."/>
            <person name="Klindworth A."/>
            <person name="Klockow C."/>
            <person name="Richter M."/>
            <person name="Achstetter T."/>
            <person name="Glockner F.O."/>
            <person name="Harder J."/>
        </authorList>
    </citation>
    <scope>NUCLEOTIDE SEQUENCE [LARGE SCALE GENOMIC DNA]</scope>
    <source>
        <strain evidence="4 5">SM1</strain>
    </source>
</reference>
<dbReference type="PROSITE" id="PS00061">
    <property type="entry name" value="ADH_SHORT"/>
    <property type="match status" value="1"/>
</dbReference>
<dbReference type="AlphaFoldDB" id="M5R9N9"/>
<dbReference type="PATRIC" id="fig|1265738.3.peg.6963"/>
<sequence length="250" mass="26310">MSFDIKNKTALVTGANRGIGRAIVEEALSRGAKKVYAAVRTLESADSLVREFGDRVVPVQFDLQDQSTIETAAKTASDVDLVVNNAGVLKTSGPISDDSIDSLQFEIDVNVYGLMRTAKAFAPVLAANGGGGLVQLNSIVSVKTFANVATYSASKAASYSITQALRDTLAEQGTQVISVHPGPIATDMADHAGFTDGAAPPSTVARDIFDALLEGRFHAWPDPMAQQIGEAYQSFAKSVVDADMQEESPA</sequence>
<dbReference type="PRINTS" id="PR00081">
    <property type="entry name" value="GDHRDH"/>
</dbReference>
<dbReference type="Pfam" id="PF00106">
    <property type="entry name" value="adh_short"/>
    <property type="match status" value="1"/>
</dbReference>
<gene>
    <name evidence="4" type="ORF">RMSM_06974</name>
</gene>
<keyword evidence="2" id="KW-0560">Oxidoreductase</keyword>
<dbReference type="PANTHER" id="PTHR44169">
    <property type="entry name" value="NADPH-DEPENDENT 1-ACYLDIHYDROXYACETONE PHOSPHATE REDUCTASE"/>
    <property type="match status" value="1"/>
</dbReference>
<evidence type="ECO:0000256" key="2">
    <source>
        <dbReference type="ARBA" id="ARBA00023002"/>
    </source>
</evidence>
<organism evidence="4 5">
    <name type="scientific">Rhodopirellula maiorica SM1</name>
    <dbReference type="NCBI Taxonomy" id="1265738"/>
    <lineage>
        <taxon>Bacteria</taxon>
        <taxon>Pseudomonadati</taxon>
        <taxon>Planctomycetota</taxon>
        <taxon>Planctomycetia</taxon>
        <taxon>Pirellulales</taxon>
        <taxon>Pirellulaceae</taxon>
        <taxon>Novipirellula</taxon>
    </lineage>
</organism>
<accession>M5R9N9</accession>
<dbReference type="Gene3D" id="3.40.50.720">
    <property type="entry name" value="NAD(P)-binding Rossmann-like Domain"/>
    <property type="match status" value="1"/>
</dbReference>
<comment type="caution">
    <text evidence="4">The sequence shown here is derived from an EMBL/GenBank/DDBJ whole genome shotgun (WGS) entry which is preliminary data.</text>
</comment>
<dbReference type="InterPro" id="IPR020904">
    <property type="entry name" value="Sc_DH/Rdtase_CS"/>
</dbReference>
<dbReference type="RefSeq" id="WP_008707532.1">
    <property type="nucleotide sequence ID" value="NZ_ANOG01000994.1"/>
</dbReference>
<dbReference type="Proteomes" id="UP000011991">
    <property type="component" value="Unassembled WGS sequence"/>
</dbReference>
<evidence type="ECO:0000256" key="1">
    <source>
        <dbReference type="ARBA" id="ARBA00006484"/>
    </source>
</evidence>
<dbReference type="GO" id="GO:0016491">
    <property type="term" value="F:oxidoreductase activity"/>
    <property type="evidence" value="ECO:0007669"/>
    <property type="project" value="UniProtKB-KW"/>
</dbReference>
<name>M5R9N9_9BACT</name>
<protein>
    <submittedName>
        <fullName evidence="4">Short-chain dehydrogenase/reductase SDR</fullName>
    </submittedName>
</protein>
<evidence type="ECO:0000256" key="3">
    <source>
        <dbReference type="RuleBase" id="RU000363"/>
    </source>
</evidence>
<proteinExistence type="inferred from homology"/>
<dbReference type="PANTHER" id="PTHR44169:SF6">
    <property type="entry name" value="NADPH-DEPENDENT 1-ACYLDIHYDROXYACETONE PHOSPHATE REDUCTASE"/>
    <property type="match status" value="1"/>
</dbReference>
<keyword evidence="5" id="KW-1185">Reference proteome</keyword>
<dbReference type="NCBIfam" id="NF006120">
    <property type="entry name" value="PRK08264.1-6"/>
    <property type="match status" value="1"/>
</dbReference>
<dbReference type="SUPFAM" id="SSF51735">
    <property type="entry name" value="NAD(P)-binding Rossmann-fold domains"/>
    <property type="match status" value="1"/>
</dbReference>
<dbReference type="EMBL" id="ANOG01000994">
    <property type="protein sequence ID" value="EMI16095.1"/>
    <property type="molecule type" value="Genomic_DNA"/>
</dbReference>
<evidence type="ECO:0000313" key="5">
    <source>
        <dbReference type="Proteomes" id="UP000011991"/>
    </source>
</evidence>
<dbReference type="OrthoDB" id="7593130at2"/>
<dbReference type="PRINTS" id="PR00080">
    <property type="entry name" value="SDRFAMILY"/>
</dbReference>